<evidence type="ECO:0000313" key="2">
    <source>
        <dbReference type="EMBL" id="KZZ91229.1"/>
    </source>
</evidence>
<dbReference type="OrthoDB" id="4206190at2759"/>
<dbReference type="Proteomes" id="UP000242877">
    <property type="component" value="Unassembled WGS sequence"/>
</dbReference>
<evidence type="ECO:0008006" key="4">
    <source>
        <dbReference type="Google" id="ProtNLM"/>
    </source>
</evidence>
<name>A0A167YEA7_9EURO</name>
<keyword evidence="3" id="KW-1185">Reference proteome</keyword>
<proteinExistence type="predicted"/>
<accession>A0A167YEA7</accession>
<dbReference type="VEuPathDB" id="FungiDB:AAP_03399"/>
<dbReference type="EMBL" id="AZGZ01000014">
    <property type="protein sequence ID" value="KZZ91229.1"/>
    <property type="molecule type" value="Genomic_DNA"/>
</dbReference>
<feature type="region of interest" description="Disordered" evidence="1">
    <location>
        <begin position="235"/>
        <end position="306"/>
    </location>
</feature>
<feature type="region of interest" description="Disordered" evidence="1">
    <location>
        <begin position="399"/>
        <end position="469"/>
    </location>
</feature>
<feature type="compositionally biased region" description="Polar residues" evidence="1">
    <location>
        <begin position="286"/>
        <end position="296"/>
    </location>
</feature>
<evidence type="ECO:0000313" key="3">
    <source>
        <dbReference type="Proteomes" id="UP000242877"/>
    </source>
</evidence>
<protein>
    <recommendedName>
        <fullName evidence="4">SprT-like domain-containing protein</fullName>
    </recommendedName>
</protein>
<feature type="compositionally biased region" description="Low complexity" evidence="1">
    <location>
        <begin position="235"/>
        <end position="251"/>
    </location>
</feature>
<organism evidence="2 3">
    <name type="scientific">Ascosphaera apis ARSEF 7405</name>
    <dbReference type="NCBI Taxonomy" id="392613"/>
    <lineage>
        <taxon>Eukaryota</taxon>
        <taxon>Fungi</taxon>
        <taxon>Dikarya</taxon>
        <taxon>Ascomycota</taxon>
        <taxon>Pezizomycotina</taxon>
        <taxon>Eurotiomycetes</taxon>
        <taxon>Eurotiomycetidae</taxon>
        <taxon>Onygenales</taxon>
        <taxon>Ascosphaeraceae</taxon>
        <taxon>Ascosphaera</taxon>
    </lineage>
</organism>
<gene>
    <name evidence="2" type="ORF">AAP_03399</name>
</gene>
<reference evidence="2 3" key="1">
    <citation type="journal article" date="2016" name="Genome Biol. Evol.">
        <title>Divergent and convergent evolution of fungal pathogenicity.</title>
        <authorList>
            <person name="Shang Y."/>
            <person name="Xiao G."/>
            <person name="Zheng P."/>
            <person name="Cen K."/>
            <person name="Zhan S."/>
            <person name="Wang C."/>
        </authorList>
    </citation>
    <scope>NUCLEOTIDE SEQUENCE [LARGE SCALE GENOMIC DNA]</scope>
    <source>
        <strain evidence="2 3">ARSEF 7405</strain>
    </source>
</reference>
<comment type="caution">
    <text evidence="2">The sequence shown here is derived from an EMBL/GenBank/DDBJ whole genome shotgun (WGS) entry which is preliminary data.</text>
</comment>
<sequence>MHSKRPISMREACRLAIERIPYSSQQLHFNRPVYEGDQSDPGLYATACFRDLNELLFRGVFQLHPEKKKSNVVLRWAEPDGANLGYTRFGYTSSPGVDDEDCVVITLNEHLKTLGNWGGDIVAVLIHQMTHAYFLICCGWRAKGLTGPDGKEHDLEHDINYCALLYKIQDVLNVTYAAYTDLFRCLPLQGDHIDVHDVPPYVSGRSCCDWMGIHRPSDEEIQSYIWNLMNGNTESLSGSPSRNSSGTSQPSIEAGTPPKKANGYKHEESNAYEQQPQQSYHEERSLQQTSEQSPVSNEYHANGNFPSLSRLDELEAKLNASDNENRRLREALFKILSMASEGRFDVIILQQTAQDLGTNFTMLTPPPTAHKTLHSMGSSPSNGASYLPQDNGVTIHRKGSLSEEHHKHTTPIGEMSPTRSAAQSLREVLEPGHGSVDDAALSDAGSDDDSRKPSKFDPIPQGAYFMTSY</sequence>
<dbReference type="AlphaFoldDB" id="A0A167YEA7"/>
<evidence type="ECO:0000256" key="1">
    <source>
        <dbReference type="SAM" id="MobiDB-lite"/>
    </source>
</evidence>